<dbReference type="PIRSF" id="PIRSF028069">
    <property type="entry name" value="UCP028069"/>
    <property type="match status" value="1"/>
</dbReference>
<feature type="non-terminal residue" evidence="1">
    <location>
        <position position="245"/>
    </location>
</feature>
<organism evidence="1">
    <name type="scientific">marine metagenome</name>
    <dbReference type="NCBI Taxonomy" id="408172"/>
    <lineage>
        <taxon>unclassified sequences</taxon>
        <taxon>metagenomes</taxon>
        <taxon>ecological metagenomes</taxon>
    </lineage>
</organism>
<accession>A0A382P752</accession>
<proteinExistence type="predicted"/>
<dbReference type="EMBL" id="UINC01104983">
    <property type="protein sequence ID" value="SVC68558.1"/>
    <property type="molecule type" value="Genomic_DNA"/>
</dbReference>
<dbReference type="Pfam" id="PF11932">
    <property type="entry name" value="DUF3450"/>
    <property type="match status" value="1"/>
</dbReference>
<evidence type="ECO:0008006" key="2">
    <source>
        <dbReference type="Google" id="ProtNLM"/>
    </source>
</evidence>
<name>A0A382P752_9ZZZZ</name>
<dbReference type="InterPro" id="IPR016866">
    <property type="entry name" value="UCP028069"/>
</dbReference>
<dbReference type="AlphaFoldDB" id="A0A382P752"/>
<evidence type="ECO:0000313" key="1">
    <source>
        <dbReference type="EMBL" id="SVC68558.1"/>
    </source>
</evidence>
<reference evidence="1" key="1">
    <citation type="submission" date="2018-05" db="EMBL/GenBank/DDBJ databases">
        <authorList>
            <person name="Lanie J.A."/>
            <person name="Ng W.-L."/>
            <person name="Kazmierczak K.M."/>
            <person name="Andrzejewski T.M."/>
            <person name="Davidsen T.M."/>
            <person name="Wayne K.J."/>
            <person name="Tettelin H."/>
            <person name="Glass J.I."/>
            <person name="Rusch D."/>
            <person name="Podicherti R."/>
            <person name="Tsui H.-C.T."/>
            <person name="Winkler M.E."/>
        </authorList>
    </citation>
    <scope>NUCLEOTIDE SEQUENCE</scope>
</reference>
<protein>
    <recommendedName>
        <fullName evidence="2">DUF3450 domain-containing protein</fullName>
    </recommendedName>
</protein>
<gene>
    <name evidence="1" type="ORF">METZ01_LOCUS321412</name>
</gene>
<sequence length="245" mass="27936">MNLMNRGSGLLSVCAAVAVAVSLPAHAQLLNEVIGVQQNRTMLAQESQQMIDAEVDQTRKLEDQYKAVLKEIDGLRIYNELLQRQIDRQVAKMAELNDSIDRVEVVSRQVAPLMLRMIESVKQFVSLDVPFLLDERQDRVAQLELLLETQEITVAERFRKVMEAYQIENDYGRTIESYTGTLTIDDAKRNVEFLRIGRIALLYQTADGKISGAWDQDERKWVALGNEYKNSIRQGLRIANKQIAP</sequence>